<name>A0A423P089_PSEFL</name>
<dbReference type="EMBL" id="MOBZ01000019">
    <property type="protein sequence ID" value="ROO04094.1"/>
    <property type="molecule type" value="Genomic_DNA"/>
</dbReference>
<dbReference type="AlphaFoldDB" id="A0A423P089"/>
<sequence length="61" mass="7275">MINIRTRKKNIPFMATLCGNQFHFIKVVKKLLYTLTLYQILFALLRILCQVRLSERLCFQA</sequence>
<comment type="caution">
    <text evidence="1">The sequence shown here is derived from an EMBL/GenBank/DDBJ whole genome shotgun (WGS) entry which is preliminary data.</text>
</comment>
<accession>A0A423P089</accession>
<proteinExistence type="predicted"/>
<dbReference type="Proteomes" id="UP000283619">
    <property type="component" value="Unassembled WGS sequence"/>
</dbReference>
<reference evidence="1 2" key="1">
    <citation type="submission" date="2016-10" db="EMBL/GenBank/DDBJ databases">
        <title>Comparative genome analysis of multiple Pseudomonas spp. focuses on biocontrol and plant growth promoting traits.</title>
        <authorList>
            <person name="Tao X.-Y."/>
            <person name="Taylor C.G."/>
        </authorList>
    </citation>
    <scope>NUCLEOTIDE SEQUENCE [LARGE SCALE GENOMIC DNA]</scope>
    <source>
        <strain evidence="1 2">36G2</strain>
    </source>
</reference>
<evidence type="ECO:0000313" key="1">
    <source>
        <dbReference type="EMBL" id="ROO04094.1"/>
    </source>
</evidence>
<organism evidence="1 2">
    <name type="scientific">Pseudomonas fluorescens</name>
    <dbReference type="NCBI Taxonomy" id="294"/>
    <lineage>
        <taxon>Bacteria</taxon>
        <taxon>Pseudomonadati</taxon>
        <taxon>Pseudomonadota</taxon>
        <taxon>Gammaproteobacteria</taxon>
        <taxon>Pseudomonadales</taxon>
        <taxon>Pseudomonadaceae</taxon>
        <taxon>Pseudomonas</taxon>
    </lineage>
</organism>
<gene>
    <name evidence="1" type="ORF">BK673_23260</name>
</gene>
<evidence type="ECO:0000313" key="2">
    <source>
        <dbReference type="Proteomes" id="UP000283619"/>
    </source>
</evidence>
<protein>
    <submittedName>
        <fullName evidence="1">Uncharacterized protein</fullName>
    </submittedName>
</protein>